<accession>A0ABX4I305</accession>
<proteinExistence type="predicted"/>
<dbReference type="EMBL" id="LRFG02000001">
    <property type="protein sequence ID" value="PCO06802.1"/>
    <property type="molecule type" value="Genomic_DNA"/>
</dbReference>
<keyword evidence="2" id="KW-1185">Reference proteome</keyword>
<evidence type="ECO:0008006" key="3">
    <source>
        <dbReference type="Google" id="ProtNLM"/>
    </source>
</evidence>
<name>A0ABX4I305_9GAMM</name>
<protein>
    <recommendedName>
        <fullName evidence="3">Thioredoxin</fullName>
    </recommendedName>
</protein>
<dbReference type="RefSeq" id="WP_067080932.1">
    <property type="nucleotide sequence ID" value="NZ_LRFG02000001.1"/>
</dbReference>
<organism evidence="1 2">
    <name type="scientific">Microbulbifer flavimaris</name>
    <dbReference type="NCBI Taxonomy" id="1781068"/>
    <lineage>
        <taxon>Bacteria</taxon>
        <taxon>Pseudomonadati</taxon>
        <taxon>Pseudomonadota</taxon>
        <taxon>Gammaproteobacteria</taxon>
        <taxon>Cellvibrionales</taxon>
        <taxon>Microbulbiferaceae</taxon>
        <taxon>Microbulbifer</taxon>
    </lineage>
</organism>
<dbReference type="Proteomes" id="UP000218427">
    <property type="component" value="Unassembled WGS sequence"/>
</dbReference>
<evidence type="ECO:0000313" key="1">
    <source>
        <dbReference type="EMBL" id="PCO06802.1"/>
    </source>
</evidence>
<comment type="caution">
    <text evidence="1">The sequence shown here is derived from an EMBL/GenBank/DDBJ whole genome shotgun (WGS) entry which is preliminary data.</text>
</comment>
<gene>
    <name evidence="1" type="ORF">AWR36_003400</name>
</gene>
<reference evidence="1" key="1">
    <citation type="submission" date="2017-08" db="EMBL/GenBank/DDBJ databases">
        <title>Microbulbifer marisrubri sp. nov., a halophilic alphaproteobacterium isolated from marine sediment of the Yellow Sea, China.</title>
        <authorList>
            <person name="Zhang G."/>
            <person name="Xiong Q."/>
        </authorList>
    </citation>
    <scope>NUCLEOTIDE SEQUENCE [LARGE SCALE GENOMIC DNA]</scope>
    <source>
        <strain evidence="1">WRN-8</strain>
    </source>
</reference>
<sequence length="93" mass="10799">MRITFVKKVLADGNPCAKCRDVEEKLRENDQLRLINETIIADERDSNSAGMELAREHQVSRAPFFLVEEEGQEPRVYTVYFKFVKEVLRPLTA</sequence>
<evidence type="ECO:0000313" key="2">
    <source>
        <dbReference type="Proteomes" id="UP000218427"/>
    </source>
</evidence>